<dbReference type="InterPro" id="IPR027417">
    <property type="entry name" value="P-loop_NTPase"/>
</dbReference>
<dbReference type="Pfam" id="PF07517">
    <property type="entry name" value="SecA_DEAD"/>
    <property type="match status" value="1"/>
</dbReference>
<dbReference type="AlphaFoldDB" id="Q4SQR4"/>
<keyword evidence="1" id="KW-0813">Transport</keyword>
<dbReference type="InterPro" id="IPR014001">
    <property type="entry name" value="Helicase_ATP-bd"/>
</dbReference>
<proteinExistence type="predicted"/>
<sequence>MSCLLPLGVAKTTFGGLAASELSAGLLRAGVGLLSSSSGRGLKMSGVPFGTAVKGLLRLDGELDEGSSEPEKSCKEEKQLAEIIEEIRQDKSNQVDATVLNDVQDIVSSVSDALRSKNPPKLDGIKGDLLKLCRAAETAHFRPRLTQMVSWCILALSKTGKFLQVATGEGKSCIVAMFAAYRAMRRETVHILTSSLVLAQRDMETWRKLFKTLGIKVDCNTNKEDITALKDCYQCHQVIYGTAEKFAGDYLRQCLERIDIFGQKAFQCAIVDEEDSIMLDKALHVVYISGDMPALQHLNSLLALIWSVVNRSTGVLENFMTWSDGLHQFLEMKHNLKLSNMTPISNYMSNVGLLQMYEGKVFGLTGTLGQQAEMETLQKLYHVETCRIPAFKRKKLFEVEGVIVDEERDWIKTICNVVSEQTQATSYRGQRAVLVICETINQAKTIHSSLGDQKVNKWLYISNNMDNRALFEKELEGGDTIIATNLAGRGADFK</sequence>
<gene>
    <name evidence="5" type="ORF">GSTENG00014261001</name>
</gene>
<dbReference type="InterPro" id="IPR000185">
    <property type="entry name" value="SecA"/>
</dbReference>
<protein>
    <submittedName>
        <fullName evidence="5">(spotted green pufferfish) hypothetical protein</fullName>
    </submittedName>
</protein>
<reference evidence="5" key="1">
    <citation type="journal article" date="2004" name="Nature">
        <title>Genome duplication in the teleost fish Tetraodon nigroviridis reveals the early vertebrate proto-karyotype.</title>
        <authorList>
            <person name="Jaillon O."/>
            <person name="Aury J.-M."/>
            <person name="Brunet F."/>
            <person name="Petit J.-L."/>
            <person name="Stange-Thomann N."/>
            <person name="Mauceli E."/>
            <person name="Bouneau L."/>
            <person name="Fischer C."/>
            <person name="Ozouf-Costaz C."/>
            <person name="Bernot A."/>
            <person name="Nicaud S."/>
            <person name="Jaffe D."/>
            <person name="Fisher S."/>
            <person name="Lutfalla G."/>
            <person name="Dossat C."/>
            <person name="Segurens B."/>
            <person name="Dasilva C."/>
            <person name="Salanoubat M."/>
            <person name="Levy M."/>
            <person name="Boudet N."/>
            <person name="Castellano S."/>
            <person name="Anthouard V."/>
            <person name="Jubin C."/>
            <person name="Castelli V."/>
            <person name="Katinka M."/>
            <person name="Vacherie B."/>
            <person name="Biemont C."/>
            <person name="Skalli Z."/>
            <person name="Cattolico L."/>
            <person name="Poulain J."/>
            <person name="De Berardinis V."/>
            <person name="Cruaud C."/>
            <person name="Duprat S."/>
            <person name="Brottier P."/>
            <person name="Coutanceau J.-P."/>
            <person name="Gouzy J."/>
            <person name="Parra G."/>
            <person name="Lardier G."/>
            <person name="Chapple C."/>
            <person name="McKernan K.J."/>
            <person name="McEwan P."/>
            <person name="Bosak S."/>
            <person name="Kellis M."/>
            <person name="Volff J.-N."/>
            <person name="Guigo R."/>
            <person name="Zody M.C."/>
            <person name="Mesirov J."/>
            <person name="Lindblad-Toh K."/>
            <person name="Birren B."/>
            <person name="Nusbaum C."/>
            <person name="Kahn D."/>
            <person name="Robinson-Rechavi M."/>
            <person name="Laudet V."/>
            <person name="Schachter V."/>
            <person name="Quetier F."/>
            <person name="Saurin W."/>
            <person name="Scarpelli C."/>
            <person name="Wincker P."/>
            <person name="Lander E.S."/>
            <person name="Weissenbach J."/>
            <person name="Roest Crollius H."/>
        </authorList>
    </citation>
    <scope>NUCLEOTIDE SEQUENCE [LARGE SCALE GENOMIC DNA]</scope>
</reference>
<reference evidence="5" key="2">
    <citation type="submission" date="2004-02" db="EMBL/GenBank/DDBJ databases">
        <authorList>
            <consortium name="Genoscope"/>
            <consortium name="Whitehead Institute Centre for Genome Research"/>
        </authorList>
    </citation>
    <scope>NUCLEOTIDE SEQUENCE</scope>
</reference>
<dbReference type="GO" id="GO:0017038">
    <property type="term" value="P:protein import"/>
    <property type="evidence" value="ECO:0007669"/>
    <property type="project" value="InterPro"/>
</dbReference>
<keyword evidence="2" id="KW-0811">Translocation</keyword>
<evidence type="ECO:0000259" key="4">
    <source>
        <dbReference type="PROSITE" id="PS51196"/>
    </source>
</evidence>
<organism evidence="5">
    <name type="scientific">Tetraodon nigroviridis</name>
    <name type="common">Spotted green pufferfish</name>
    <name type="synonym">Chelonodon nigroviridis</name>
    <dbReference type="NCBI Taxonomy" id="99883"/>
    <lineage>
        <taxon>Eukaryota</taxon>
        <taxon>Metazoa</taxon>
        <taxon>Chordata</taxon>
        <taxon>Craniata</taxon>
        <taxon>Vertebrata</taxon>
        <taxon>Euteleostomi</taxon>
        <taxon>Actinopterygii</taxon>
        <taxon>Neopterygii</taxon>
        <taxon>Teleostei</taxon>
        <taxon>Neoteleostei</taxon>
        <taxon>Acanthomorphata</taxon>
        <taxon>Eupercaria</taxon>
        <taxon>Tetraodontiformes</taxon>
        <taxon>Tetradontoidea</taxon>
        <taxon>Tetraodontidae</taxon>
        <taxon>Tetraodon</taxon>
    </lineage>
</organism>
<comment type="caution">
    <text evidence="5">The sequence shown here is derived from an EMBL/GenBank/DDBJ whole genome shotgun (WGS) entry which is preliminary data.</text>
</comment>
<dbReference type="PROSITE" id="PS51192">
    <property type="entry name" value="HELICASE_ATP_BIND_1"/>
    <property type="match status" value="1"/>
</dbReference>
<dbReference type="InterPro" id="IPR014018">
    <property type="entry name" value="SecA_motor_DEAD"/>
</dbReference>
<dbReference type="Gene3D" id="3.90.1440.10">
    <property type="entry name" value="SecA, preprotein cross-linking domain"/>
    <property type="match status" value="1"/>
</dbReference>
<dbReference type="PANTHER" id="PTHR30612">
    <property type="entry name" value="SECA INNER MEMBRANE COMPONENT OF SEC PROTEIN SECRETION SYSTEM"/>
    <property type="match status" value="1"/>
</dbReference>
<dbReference type="GO" id="GO:0006886">
    <property type="term" value="P:intracellular protein transport"/>
    <property type="evidence" value="ECO:0007669"/>
    <property type="project" value="InterPro"/>
</dbReference>
<evidence type="ECO:0000259" key="3">
    <source>
        <dbReference type="PROSITE" id="PS51192"/>
    </source>
</evidence>
<dbReference type="GO" id="GO:0006605">
    <property type="term" value="P:protein targeting"/>
    <property type="evidence" value="ECO:0007669"/>
    <property type="project" value="InterPro"/>
</dbReference>
<feature type="domain" description="Helicase ATP-binding" evidence="3">
    <location>
        <begin position="152"/>
        <end position="386"/>
    </location>
</feature>
<feature type="domain" description="SecA family profile" evidence="4">
    <location>
        <begin position="59"/>
        <end position="494"/>
    </location>
</feature>
<feature type="non-terminal residue" evidence="5">
    <location>
        <position position="494"/>
    </location>
</feature>
<accession>Q4SQR4</accession>
<dbReference type="SUPFAM" id="SSF52540">
    <property type="entry name" value="P-loop containing nucleoside triphosphate hydrolases"/>
    <property type="match status" value="2"/>
</dbReference>
<evidence type="ECO:0000256" key="1">
    <source>
        <dbReference type="ARBA" id="ARBA00022927"/>
    </source>
</evidence>
<dbReference type="InterPro" id="IPR011115">
    <property type="entry name" value="SecA_DEAD"/>
</dbReference>
<dbReference type="SMART" id="SM00957">
    <property type="entry name" value="SecA_DEAD"/>
    <property type="match status" value="1"/>
</dbReference>
<dbReference type="Gene3D" id="3.40.50.300">
    <property type="entry name" value="P-loop containing nucleotide triphosphate hydrolases"/>
    <property type="match status" value="3"/>
</dbReference>
<dbReference type="KEGG" id="tng:GSTEN00014261G001"/>
<dbReference type="EMBL" id="CAAE01014531">
    <property type="protein sequence ID" value="CAF97018.1"/>
    <property type="molecule type" value="Genomic_DNA"/>
</dbReference>
<evidence type="ECO:0000313" key="5">
    <source>
        <dbReference type="EMBL" id="CAF97018.1"/>
    </source>
</evidence>
<dbReference type="GO" id="GO:0016020">
    <property type="term" value="C:membrane"/>
    <property type="evidence" value="ECO:0007669"/>
    <property type="project" value="InterPro"/>
</dbReference>
<keyword evidence="1" id="KW-0653">Protein transport</keyword>
<dbReference type="PANTHER" id="PTHR30612:SF0">
    <property type="entry name" value="CHLOROPLAST PROTEIN-TRANSPORTING ATPASE"/>
    <property type="match status" value="1"/>
</dbReference>
<evidence type="ECO:0000256" key="2">
    <source>
        <dbReference type="ARBA" id="ARBA00023010"/>
    </source>
</evidence>
<dbReference type="PROSITE" id="PS51196">
    <property type="entry name" value="SECA_MOTOR_DEAD"/>
    <property type="match status" value="1"/>
</dbReference>
<dbReference type="OrthoDB" id="27934at2759"/>
<dbReference type="GO" id="GO:0005524">
    <property type="term" value="F:ATP binding"/>
    <property type="evidence" value="ECO:0007669"/>
    <property type="project" value="InterPro"/>
</dbReference>
<name>Q4SQR4_TETNG</name>